<comment type="caution">
    <text evidence="2">The sequence shown here is derived from an EMBL/GenBank/DDBJ whole genome shotgun (WGS) entry which is preliminary data.</text>
</comment>
<feature type="signal peptide" evidence="1">
    <location>
        <begin position="1"/>
        <end position="20"/>
    </location>
</feature>
<organism evidence="2 3">
    <name type="scientific">Effrenium voratum</name>
    <dbReference type="NCBI Taxonomy" id="2562239"/>
    <lineage>
        <taxon>Eukaryota</taxon>
        <taxon>Sar</taxon>
        <taxon>Alveolata</taxon>
        <taxon>Dinophyceae</taxon>
        <taxon>Suessiales</taxon>
        <taxon>Symbiodiniaceae</taxon>
        <taxon>Effrenium</taxon>
    </lineage>
</organism>
<dbReference type="AlphaFoldDB" id="A0AA36IEN3"/>
<evidence type="ECO:0000313" key="3">
    <source>
        <dbReference type="Proteomes" id="UP001178507"/>
    </source>
</evidence>
<dbReference type="EMBL" id="CAUJNA010001224">
    <property type="protein sequence ID" value="CAJ1385300.1"/>
    <property type="molecule type" value="Genomic_DNA"/>
</dbReference>
<protein>
    <recommendedName>
        <fullName evidence="4">Secreted protein</fullName>
    </recommendedName>
</protein>
<keyword evidence="1" id="KW-0732">Signal</keyword>
<dbReference type="Proteomes" id="UP001178507">
    <property type="component" value="Unassembled WGS sequence"/>
</dbReference>
<proteinExistence type="predicted"/>
<accession>A0AA36IEN3</accession>
<feature type="chain" id="PRO_5041420695" description="Secreted protein" evidence="1">
    <location>
        <begin position="21"/>
        <end position="115"/>
    </location>
</feature>
<reference evidence="2" key="1">
    <citation type="submission" date="2023-08" db="EMBL/GenBank/DDBJ databases">
        <authorList>
            <person name="Chen Y."/>
            <person name="Shah S."/>
            <person name="Dougan E. K."/>
            <person name="Thang M."/>
            <person name="Chan C."/>
        </authorList>
    </citation>
    <scope>NUCLEOTIDE SEQUENCE</scope>
</reference>
<evidence type="ECO:0000313" key="2">
    <source>
        <dbReference type="EMBL" id="CAJ1385300.1"/>
    </source>
</evidence>
<evidence type="ECO:0000256" key="1">
    <source>
        <dbReference type="SAM" id="SignalP"/>
    </source>
</evidence>
<sequence>MNSLCLALFLSHILFHSMFNDNAPNVGRTATKSIQLRYAVHSLLAGGPMVKLPAATLRVQTQHSFRLLRHLPSSKLVGDMRNAQAAGGSCACFTTFSWFLTPSQPEAVGATDISW</sequence>
<keyword evidence="3" id="KW-1185">Reference proteome</keyword>
<name>A0AA36IEN3_9DINO</name>
<gene>
    <name evidence="2" type="ORF">EVOR1521_LOCUS11929</name>
</gene>
<evidence type="ECO:0008006" key="4">
    <source>
        <dbReference type="Google" id="ProtNLM"/>
    </source>
</evidence>